<organism evidence="3 4">
    <name type="scientific">Candidatus Scatousia excrementipullorum</name>
    <dbReference type="NCBI Taxonomy" id="2840936"/>
    <lineage>
        <taxon>Bacteria</taxon>
        <taxon>Candidatus Scatousia</taxon>
    </lineage>
</organism>
<dbReference type="AlphaFoldDB" id="A0A9D9GZM5"/>
<protein>
    <submittedName>
        <fullName evidence="3">Insulinase family protein</fullName>
    </submittedName>
</protein>
<sequence>MESQIFKLKNNIEVFYRHNAKTPRIALCFNFSVNKAEKNPCAAALMARLFMQGTKNRTAEQIANELEAYAIEFSAILKSDYLQFKFVCLNEDFSKALELMSDIIKNSTFEEFDKELLKMKGEIVAELDSPRTKVSDAYERTMFKNHPYGTTYTLMLENADSVTKQDVLDVYEEIMNNSRKVIALVGEIPFEEAKEQLDNAFCDISNDKDIKDLPAVKALNGANNTEIIKPDANQAHILKGWLVPSYTSEDYAPLLLLNIILGASGLSSRLFLELRDKKGLAYVVRSSYEALSLCGNFSIYIATEPKNIEVSMAGFKEEIDKIKTVKVSDEELENAKNNLIGKWAFTRETNFQQACLYAHSGVLGLGFDFYDRAKELVLKVTPDQIKSCAEKYFNDNYVTAVLKP</sequence>
<dbReference type="InterPro" id="IPR011765">
    <property type="entry name" value="Pept_M16_N"/>
</dbReference>
<dbReference type="PANTHER" id="PTHR11851:SF224">
    <property type="entry name" value="PROCESSING PROTEASE"/>
    <property type="match status" value="1"/>
</dbReference>
<gene>
    <name evidence="3" type="ORF">IAC76_01815</name>
</gene>
<dbReference type="PANTHER" id="PTHR11851">
    <property type="entry name" value="METALLOPROTEASE"/>
    <property type="match status" value="1"/>
</dbReference>
<comment type="caution">
    <text evidence="3">The sequence shown here is derived from an EMBL/GenBank/DDBJ whole genome shotgun (WGS) entry which is preliminary data.</text>
</comment>
<dbReference type="Gene3D" id="3.30.830.10">
    <property type="entry name" value="Metalloenzyme, LuxS/M16 peptidase-like"/>
    <property type="match status" value="2"/>
</dbReference>
<evidence type="ECO:0000313" key="4">
    <source>
        <dbReference type="Proteomes" id="UP000823632"/>
    </source>
</evidence>
<dbReference type="Proteomes" id="UP000823632">
    <property type="component" value="Unassembled WGS sequence"/>
</dbReference>
<reference evidence="3" key="1">
    <citation type="submission" date="2020-10" db="EMBL/GenBank/DDBJ databases">
        <authorList>
            <person name="Gilroy R."/>
        </authorList>
    </citation>
    <scope>NUCLEOTIDE SEQUENCE</scope>
    <source>
        <strain evidence="3">10192</strain>
    </source>
</reference>
<evidence type="ECO:0000313" key="3">
    <source>
        <dbReference type="EMBL" id="MBO8430102.1"/>
    </source>
</evidence>
<feature type="domain" description="Peptidase M16 C-terminal" evidence="2">
    <location>
        <begin position="161"/>
        <end position="339"/>
    </location>
</feature>
<reference evidence="3" key="2">
    <citation type="journal article" date="2021" name="PeerJ">
        <title>Extensive microbial diversity within the chicken gut microbiome revealed by metagenomics and culture.</title>
        <authorList>
            <person name="Gilroy R."/>
            <person name="Ravi A."/>
            <person name="Getino M."/>
            <person name="Pursley I."/>
            <person name="Horton D.L."/>
            <person name="Alikhan N.F."/>
            <person name="Baker D."/>
            <person name="Gharbi K."/>
            <person name="Hall N."/>
            <person name="Watson M."/>
            <person name="Adriaenssens E.M."/>
            <person name="Foster-Nyarko E."/>
            <person name="Jarju S."/>
            <person name="Secka A."/>
            <person name="Antonio M."/>
            <person name="Oren A."/>
            <person name="Chaudhuri R.R."/>
            <person name="La Ragione R."/>
            <person name="Hildebrand F."/>
            <person name="Pallen M.J."/>
        </authorList>
    </citation>
    <scope>NUCLEOTIDE SEQUENCE</scope>
    <source>
        <strain evidence="3">10192</strain>
    </source>
</reference>
<evidence type="ECO:0000259" key="1">
    <source>
        <dbReference type="Pfam" id="PF00675"/>
    </source>
</evidence>
<feature type="domain" description="Peptidase M16 N-terminal" evidence="1">
    <location>
        <begin position="19"/>
        <end position="150"/>
    </location>
</feature>
<dbReference type="GO" id="GO:0046872">
    <property type="term" value="F:metal ion binding"/>
    <property type="evidence" value="ECO:0007669"/>
    <property type="project" value="InterPro"/>
</dbReference>
<dbReference type="InterPro" id="IPR011249">
    <property type="entry name" value="Metalloenz_LuxS/M16"/>
</dbReference>
<dbReference type="Pfam" id="PF05193">
    <property type="entry name" value="Peptidase_M16_C"/>
    <property type="match status" value="1"/>
</dbReference>
<accession>A0A9D9GZM5</accession>
<proteinExistence type="predicted"/>
<dbReference type="InterPro" id="IPR050361">
    <property type="entry name" value="MPP/UQCRC_Complex"/>
</dbReference>
<dbReference type="InterPro" id="IPR007863">
    <property type="entry name" value="Peptidase_M16_C"/>
</dbReference>
<evidence type="ECO:0000259" key="2">
    <source>
        <dbReference type="Pfam" id="PF05193"/>
    </source>
</evidence>
<dbReference type="Pfam" id="PF00675">
    <property type="entry name" value="Peptidase_M16"/>
    <property type="match status" value="1"/>
</dbReference>
<dbReference type="EMBL" id="JADIND010000039">
    <property type="protein sequence ID" value="MBO8430102.1"/>
    <property type="molecule type" value="Genomic_DNA"/>
</dbReference>
<name>A0A9D9GZM5_9BACT</name>
<dbReference type="SUPFAM" id="SSF63411">
    <property type="entry name" value="LuxS/MPP-like metallohydrolase"/>
    <property type="match status" value="2"/>
</dbReference>